<keyword evidence="1" id="KW-0665">Pyrimidine biosynthesis</keyword>
<proteinExistence type="predicted"/>
<gene>
    <name evidence="3" type="ORF">ACFQ2O_20610</name>
</gene>
<protein>
    <submittedName>
        <fullName evidence="3">Dihydroorotase</fullName>
        <ecNumber evidence="3">3.5.2.3</ecNumber>
    </submittedName>
</protein>
<dbReference type="PANTHER" id="PTHR43668">
    <property type="entry name" value="ALLANTOINASE"/>
    <property type="match status" value="1"/>
</dbReference>
<dbReference type="Gene3D" id="2.30.40.10">
    <property type="entry name" value="Urease, subunit C, domain 1"/>
    <property type="match status" value="1"/>
</dbReference>
<dbReference type="InterPro" id="IPR032466">
    <property type="entry name" value="Metal_Hydrolase"/>
</dbReference>
<dbReference type="Gene3D" id="3.20.20.140">
    <property type="entry name" value="Metal-dependent hydrolases"/>
    <property type="match status" value="1"/>
</dbReference>
<dbReference type="EC" id="3.5.2.3" evidence="3"/>
<evidence type="ECO:0000313" key="3">
    <source>
        <dbReference type="EMBL" id="MFD1188621.1"/>
    </source>
</evidence>
<dbReference type="InterPro" id="IPR050138">
    <property type="entry name" value="DHOase/Allantoinase_Hydrolase"/>
</dbReference>
<evidence type="ECO:0000313" key="4">
    <source>
        <dbReference type="Proteomes" id="UP001597094"/>
    </source>
</evidence>
<organism evidence="3 4">
    <name type="scientific">Pontibacter rugosus</name>
    <dbReference type="NCBI Taxonomy" id="1745966"/>
    <lineage>
        <taxon>Bacteria</taxon>
        <taxon>Pseudomonadati</taxon>
        <taxon>Bacteroidota</taxon>
        <taxon>Cytophagia</taxon>
        <taxon>Cytophagales</taxon>
        <taxon>Hymenobacteraceae</taxon>
        <taxon>Pontibacter</taxon>
    </lineage>
</organism>
<evidence type="ECO:0000259" key="2">
    <source>
        <dbReference type="Pfam" id="PF12890"/>
    </source>
</evidence>
<keyword evidence="4" id="KW-1185">Reference proteome</keyword>
<dbReference type="InterPro" id="IPR011059">
    <property type="entry name" value="Metal-dep_hydrolase_composite"/>
</dbReference>
<reference evidence="4" key="1">
    <citation type="journal article" date="2019" name="Int. J. Syst. Evol. Microbiol.">
        <title>The Global Catalogue of Microorganisms (GCM) 10K type strain sequencing project: providing services to taxonomists for standard genome sequencing and annotation.</title>
        <authorList>
            <consortium name="The Broad Institute Genomics Platform"/>
            <consortium name="The Broad Institute Genome Sequencing Center for Infectious Disease"/>
            <person name="Wu L."/>
            <person name="Ma J."/>
        </authorList>
    </citation>
    <scope>NUCLEOTIDE SEQUENCE [LARGE SCALE GENOMIC DNA]</scope>
    <source>
        <strain evidence="4">JCM 31319</strain>
    </source>
</reference>
<dbReference type="GO" id="GO:0004151">
    <property type="term" value="F:dihydroorotase activity"/>
    <property type="evidence" value="ECO:0007669"/>
    <property type="project" value="UniProtKB-EC"/>
</dbReference>
<dbReference type="SUPFAM" id="SSF51556">
    <property type="entry name" value="Metallo-dependent hydrolases"/>
    <property type="match status" value="1"/>
</dbReference>
<dbReference type="Proteomes" id="UP001597094">
    <property type="component" value="Unassembled WGS sequence"/>
</dbReference>
<keyword evidence="3" id="KW-0378">Hydrolase</keyword>
<dbReference type="InterPro" id="IPR024403">
    <property type="entry name" value="DHOase_cat"/>
</dbReference>
<sequence length="421" mass="45688">MKVLLRAATIYNPASAFHMQQHNVLLENGTITYIGQDEQKADTEVALEGLCISVGWIDMHAYTGEPGLEYKEDLESLSAAAAAGGFTEVLCLPNTDPVVQTKSAISYIKNRSQHYPVTLLPAGAVTVEAQGKDLTEMIDLHEAGAVAFSDGIHPLQGADVTLKALQYMQMFDGLLMNKPEHTRLTENGQMHEGEASTRLGMRGIPSLAEEVMVTRDLQLLAYTGGKLHFSLISTAAAIEAIRIAKAQGLQVTCDVASYQIAFTDETVAPFDTDYKVAPPFRSASDAEAIKEGLQDGTIDVLVSAHTPQDVEGKKLEYDLAEFGITNLETAFAVANSTMELPLDVLLEKFTTNPRRILGLAQPKIAIGEPANITLFNPAATWVPDKNKTKSKSHNSPFYGQELKGRVLGIFHKGQLVLNQSF</sequence>
<dbReference type="RefSeq" id="WP_377532550.1">
    <property type="nucleotide sequence ID" value="NZ_JBHTLD010000322.1"/>
</dbReference>
<dbReference type="EMBL" id="JBHTLD010000322">
    <property type="protein sequence ID" value="MFD1188621.1"/>
    <property type="molecule type" value="Genomic_DNA"/>
</dbReference>
<feature type="domain" description="Dihydroorotase catalytic" evidence="2">
    <location>
        <begin position="54"/>
        <end position="234"/>
    </location>
</feature>
<dbReference type="SUPFAM" id="SSF51338">
    <property type="entry name" value="Composite domain of metallo-dependent hydrolases"/>
    <property type="match status" value="1"/>
</dbReference>
<dbReference type="InterPro" id="IPR004722">
    <property type="entry name" value="DHOase"/>
</dbReference>
<name>A0ABW3SXG8_9BACT</name>
<accession>A0ABW3SXG8</accession>
<dbReference type="Pfam" id="PF12890">
    <property type="entry name" value="DHOase"/>
    <property type="match status" value="1"/>
</dbReference>
<comment type="caution">
    <text evidence="3">The sequence shown here is derived from an EMBL/GenBank/DDBJ whole genome shotgun (WGS) entry which is preliminary data.</text>
</comment>
<evidence type="ECO:0000256" key="1">
    <source>
        <dbReference type="ARBA" id="ARBA00022975"/>
    </source>
</evidence>
<dbReference type="PANTHER" id="PTHR43668:SF2">
    <property type="entry name" value="ALLANTOINASE"/>
    <property type="match status" value="1"/>
</dbReference>
<dbReference type="NCBIfam" id="TIGR00857">
    <property type="entry name" value="pyrC_multi"/>
    <property type="match status" value="1"/>
</dbReference>
<dbReference type="CDD" id="cd01317">
    <property type="entry name" value="DHOase_IIa"/>
    <property type="match status" value="1"/>
</dbReference>